<keyword evidence="3" id="KW-1003">Cell membrane</keyword>
<dbReference type="InterPro" id="IPR027417">
    <property type="entry name" value="P-loop_NTPase"/>
</dbReference>
<evidence type="ECO:0000256" key="1">
    <source>
        <dbReference type="ARBA" id="ARBA00004202"/>
    </source>
</evidence>
<dbReference type="Gene3D" id="3.40.50.300">
    <property type="entry name" value="P-loop containing nucleotide triphosphate hydrolases"/>
    <property type="match status" value="1"/>
</dbReference>
<evidence type="ECO:0000259" key="9">
    <source>
        <dbReference type="PROSITE" id="PS50893"/>
    </source>
</evidence>
<reference evidence="10 11" key="1">
    <citation type="submission" date="2018-03" db="EMBL/GenBank/DDBJ databases">
        <title>Genomic Encyclopedia of Archaeal and Bacterial Type Strains, Phase II (KMG-II): from individual species to whole genera.</title>
        <authorList>
            <person name="Goeker M."/>
        </authorList>
    </citation>
    <scope>NUCLEOTIDE SEQUENCE [LARGE SCALE GENOMIC DNA]</scope>
    <source>
        <strain evidence="10 11">DSM 45211</strain>
    </source>
</reference>
<dbReference type="InterPro" id="IPR017871">
    <property type="entry name" value="ABC_transporter-like_CS"/>
</dbReference>
<evidence type="ECO:0000256" key="5">
    <source>
        <dbReference type="ARBA" id="ARBA00022840"/>
    </source>
</evidence>
<dbReference type="GO" id="GO:0005524">
    <property type="term" value="F:ATP binding"/>
    <property type="evidence" value="ECO:0007669"/>
    <property type="project" value="UniProtKB-KW"/>
</dbReference>
<dbReference type="SMART" id="SM00382">
    <property type="entry name" value="AAA"/>
    <property type="match status" value="1"/>
</dbReference>
<evidence type="ECO:0000313" key="11">
    <source>
        <dbReference type="Proteomes" id="UP000243528"/>
    </source>
</evidence>
<dbReference type="RefSeq" id="WP_106535443.1">
    <property type="nucleotide sequence ID" value="NZ_ML142897.1"/>
</dbReference>
<protein>
    <submittedName>
        <fullName evidence="10">ABC-2 type transport system ATP-binding protein</fullName>
    </submittedName>
</protein>
<dbReference type="SUPFAM" id="SSF52540">
    <property type="entry name" value="P-loop containing nucleoside triphosphate hydrolases"/>
    <property type="match status" value="1"/>
</dbReference>
<evidence type="ECO:0000256" key="8">
    <source>
        <dbReference type="ARBA" id="ARBA00023251"/>
    </source>
</evidence>
<dbReference type="InterPro" id="IPR003593">
    <property type="entry name" value="AAA+_ATPase"/>
</dbReference>
<dbReference type="GO" id="GO:0016887">
    <property type="term" value="F:ATP hydrolysis activity"/>
    <property type="evidence" value="ECO:0007669"/>
    <property type="project" value="InterPro"/>
</dbReference>
<organism evidence="10 11">
    <name type="scientific">Haloactinopolyspora alba</name>
    <dbReference type="NCBI Taxonomy" id="648780"/>
    <lineage>
        <taxon>Bacteria</taxon>
        <taxon>Bacillati</taxon>
        <taxon>Actinomycetota</taxon>
        <taxon>Actinomycetes</taxon>
        <taxon>Jiangellales</taxon>
        <taxon>Jiangellaceae</taxon>
        <taxon>Haloactinopolyspora</taxon>
    </lineage>
</organism>
<dbReference type="EMBL" id="PYGE01000001">
    <property type="protein sequence ID" value="PSL08383.1"/>
    <property type="molecule type" value="Genomic_DNA"/>
</dbReference>
<comment type="subcellular location">
    <subcellularLocation>
        <location evidence="1">Cell membrane</location>
        <topology evidence="1">Peripheral membrane protein</topology>
    </subcellularLocation>
</comment>
<keyword evidence="5 10" id="KW-0067">ATP-binding</keyword>
<accession>A0A2P8EFY8</accession>
<dbReference type="Proteomes" id="UP000243528">
    <property type="component" value="Unassembled WGS sequence"/>
</dbReference>
<evidence type="ECO:0000313" key="10">
    <source>
        <dbReference type="EMBL" id="PSL08383.1"/>
    </source>
</evidence>
<dbReference type="PROSITE" id="PS00211">
    <property type="entry name" value="ABC_TRANSPORTER_1"/>
    <property type="match status" value="1"/>
</dbReference>
<dbReference type="InterPro" id="IPR050763">
    <property type="entry name" value="ABC_transporter_ATP-binding"/>
</dbReference>
<keyword evidence="6" id="KW-1278">Translocase</keyword>
<keyword evidence="11" id="KW-1185">Reference proteome</keyword>
<evidence type="ECO:0000256" key="7">
    <source>
        <dbReference type="ARBA" id="ARBA00023136"/>
    </source>
</evidence>
<dbReference type="InterPro" id="IPR003439">
    <property type="entry name" value="ABC_transporter-like_ATP-bd"/>
</dbReference>
<dbReference type="GO" id="GO:0005886">
    <property type="term" value="C:plasma membrane"/>
    <property type="evidence" value="ECO:0007669"/>
    <property type="project" value="UniProtKB-SubCell"/>
</dbReference>
<dbReference type="PROSITE" id="PS50893">
    <property type="entry name" value="ABC_TRANSPORTER_2"/>
    <property type="match status" value="1"/>
</dbReference>
<evidence type="ECO:0000256" key="3">
    <source>
        <dbReference type="ARBA" id="ARBA00022475"/>
    </source>
</evidence>
<keyword evidence="7" id="KW-0472">Membrane</keyword>
<dbReference type="Pfam" id="PF00005">
    <property type="entry name" value="ABC_tran"/>
    <property type="match status" value="1"/>
</dbReference>
<sequence length="302" mass="32297">MDAVISVEHCRKSYRDVLAVEDVSFTVARGEIFGLLGPNGAGKTSTVECLQGLRRRDAGTVEVLGTDPDRRPDRVRRRIGSQLQSSALPDRLRVGEAVRLFAAGRGSALDVAEILDAWDLTAVRGRAFAALSGGQQQRLFLALALLGRPEIVFLDELTTGLDPQARRSTWDLVRAARDNGTTVVLVTHLMEEAEALCDRVAIVDRGRVVALDSPGMLTARLGGDITMTFTADGHDPAHLAAVPGVSSVRRTGEVATVAGAGDCVVRVASALAERGVTPSDFRTHHPTLEDVFLATTGRTLRD</sequence>
<dbReference type="PANTHER" id="PTHR42711">
    <property type="entry name" value="ABC TRANSPORTER ATP-BINDING PROTEIN"/>
    <property type="match status" value="1"/>
</dbReference>
<dbReference type="AlphaFoldDB" id="A0A2P8EFY8"/>
<evidence type="ECO:0000256" key="2">
    <source>
        <dbReference type="ARBA" id="ARBA00022448"/>
    </source>
</evidence>
<dbReference type="FunFam" id="3.40.50.300:FF:000589">
    <property type="entry name" value="ABC transporter, ATP-binding subunit"/>
    <property type="match status" value="1"/>
</dbReference>
<keyword evidence="2" id="KW-0813">Transport</keyword>
<evidence type="ECO:0000256" key="4">
    <source>
        <dbReference type="ARBA" id="ARBA00022741"/>
    </source>
</evidence>
<comment type="caution">
    <text evidence="10">The sequence shown here is derived from an EMBL/GenBank/DDBJ whole genome shotgun (WGS) entry which is preliminary data.</text>
</comment>
<proteinExistence type="predicted"/>
<name>A0A2P8EFY8_9ACTN</name>
<dbReference type="GO" id="GO:0046677">
    <property type="term" value="P:response to antibiotic"/>
    <property type="evidence" value="ECO:0007669"/>
    <property type="project" value="UniProtKB-KW"/>
</dbReference>
<dbReference type="OrthoDB" id="9804819at2"/>
<dbReference type="CDD" id="cd03230">
    <property type="entry name" value="ABC_DR_subfamily_A"/>
    <property type="match status" value="1"/>
</dbReference>
<gene>
    <name evidence="10" type="ORF">CLV30_101355</name>
</gene>
<keyword evidence="4" id="KW-0547">Nucleotide-binding</keyword>
<keyword evidence="8" id="KW-0046">Antibiotic resistance</keyword>
<dbReference type="PANTHER" id="PTHR42711:SF16">
    <property type="entry name" value="ABC TRANSPORTER ATP-BINDING PROTEIN"/>
    <property type="match status" value="1"/>
</dbReference>
<evidence type="ECO:0000256" key="6">
    <source>
        <dbReference type="ARBA" id="ARBA00022967"/>
    </source>
</evidence>
<feature type="domain" description="ABC transporter" evidence="9">
    <location>
        <begin position="5"/>
        <end position="230"/>
    </location>
</feature>